<keyword evidence="3" id="KW-1003">Cell membrane</keyword>
<dbReference type="Gene3D" id="1.10.3720.10">
    <property type="entry name" value="MetI-like"/>
    <property type="match status" value="2"/>
</dbReference>
<dbReference type="CDD" id="cd06261">
    <property type="entry name" value="TM_PBP2"/>
    <property type="match status" value="2"/>
</dbReference>
<dbReference type="Pfam" id="PF00528">
    <property type="entry name" value="BPD_transp_1"/>
    <property type="match status" value="2"/>
</dbReference>
<feature type="transmembrane region" description="Helical" evidence="8">
    <location>
        <begin position="431"/>
        <end position="454"/>
    </location>
</feature>
<dbReference type="RefSeq" id="WP_344756262.1">
    <property type="nucleotide sequence ID" value="NZ_BAABAE010000003.1"/>
</dbReference>
<dbReference type="Proteomes" id="UP001501004">
    <property type="component" value="Unassembled WGS sequence"/>
</dbReference>
<name>A0ABP7FQ66_9MICO</name>
<dbReference type="PANTHER" id="PTHR43357:SF3">
    <property type="entry name" value="FE(3+)-TRANSPORT SYSTEM PERMEASE PROTEIN FBPB 2"/>
    <property type="match status" value="1"/>
</dbReference>
<sequence length="505" mass="53662">MRHPRAIVALAVLVSLGTLIPLGFVVVMTITTGWETAVRLVFRQRIGELLINTIGLVLIAVPLCILVGVTAAWLVERTRIPGARVWVLVLAAPLAVPAFVNSYAWVSTIPSLRGLPAGVLISVLSYFPLVYIPVAAVLRRLDPALEQSAASLGLGPWRVFFRVVLPQLRLAVTGGALLVGLHLLAEFGAFSMVNFSTFTTAIMEQYRATFSGAAANMLASVLVFLCLLLLLAENTARGHANYARLGSGVASRPHAWALGRYRIAALAGVALLAVLSVGVPLANVARWLVFGGAAIWDWDRLGVSLMQTLGYGLLGALVTCVLAFPVAWLVVRHAGRLSRLLESANYVASALPGIVIALALVTVTISWVRPLYQTAAVAIAAYVLLFMPRALVTLRSGLAQVPRGLDEAARALGTPPFLAFLRVTLRMSAPAVAAAAALVFLGIVNELTATLVLAPSGVRTLATSFWSLSSELDYAAAAPYALLMIVISLPMTHLFYQQSRKAVGL</sequence>
<evidence type="ECO:0000256" key="8">
    <source>
        <dbReference type="RuleBase" id="RU363032"/>
    </source>
</evidence>
<protein>
    <submittedName>
        <fullName evidence="10">Iron ABC transporter permease</fullName>
    </submittedName>
</protein>
<comment type="subcellular location">
    <subcellularLocation>
        <location evidence="1">Cell inner membrane</location>
        <topology evidence="1">Multi-pass membrane protein</topology>
    </subcellularLocation>
    <subcellularLocation>
        <location evidence="8">Cell membrane</location>
        <topology evidence="8">Multi-pass membrane protein</topology>
    </subcellularLocation>
</comment>
<keyword evidence="2 8" id="KW-0813">Transport</keyword>
<evidence type="ECO:0000256" key="4">
    <source>
        <dbReference type="ARBA" id="ARBA00022519"/>
    </source>
</evidence>
<evidence type="ECO:0000313" key="11">
    <source>
        <dbReference type="Proteomes" id="UP001501004"/>
    </source>
</evidence>
<evidence type="ECO:0000313" key="10">
    <source>
        <dbReference type="EMBL" id="GAA3744657.1"/>
    </source>
</evidence>
<dbReference type="InterPro" id="IPR035906">
    <property type="entry name" value="MetI-like_sf"/>
</dbReference>
<comment type="caution">
    <text evidence="10">The sequence shown here is derived from an EMBL/GenBank/DDBJ whole genome shotgun (WGS) entry which is preliminary data.</text>
</comment>
<keyword evidence="11" id="KW-1185">Reference proteome</keyword>
<evidence type="ECO:0000259" key="9">
    <source>
        <dbReference type="PROSITE" id="PS50928"/>
    </source>
</evidence>
<evidence type="ECO:0000256" key="1">
    <source>
        <dbReference type="ARBA" id="ARBA00004429"/>
    </source>
</evidence>
<feature type="transmembrane region" description="Helical" evidence="8">
    <location>
        <begin position="309"/>
        <end position="331"/>
    </location>
</feature>
<evidence type="ECO:0000256" key="7">
    <source>
        <dbReference type="ARBA" id="ARBA00023136"/>
    </source>
</evidence>
<gene>
    <name evidence="10" type="ORF">GCM10022239_20160</name>
</gene>
<dbReference type="EMBL" id="BAABAE010000003">
    <property type="protein sequence ID" value="GAA3744657.1"/>
    <property type="molecule type" value="Genomic_DNA"/>
</dbReference>
<feature type="transmembrane region" description="Helical" evidence="8">
    <location>
        <begin position="85"/>
        <end position="105"/>
    </location>
</feature>
<keyword evidence="4" id="KW-0997">Cell inner membrane</keyword>
<feature type="domain" description="ABC transmembrane type-1" evidence="9">
    <location>
        <begin position="50"/>
        <end position="231"/>
    </location>
</feature>
<reference evidence="11" key="1">
    <citation type="journal article" date="2019" name="Int. J. Syst. Evol. Microbiol.">
        <title>The Global Catalogue of Microorganisms (GCM) 10K type strain sequencing project: providing services to taxonomists for standard genome sequencing and annotation.</title>
        <authorList>
            <consortium name="The Broad Institute Genomics Platform"/>
            <consortium name="The Broad Institute Genome Sequencing Center for Infectious Disease"/>
            <person name="Wu L."/>
            <person name="Ma J."/>
        </authorList>
    </citation>
    <scope>NUCLEOTIDE SEQUENCE [LARGE SCALE GENOMIC DNA]</scope>
    <source>
        <strain evidence="11">JCM 16949</strain>
    </source>
</reference>
<evidence type="ECO:0000256" key="3">
    <source>
        <dbReference type="ARBA" id="ARBA00022475"/>
    </source>
</evidence>
<feature type="transmembrane region" description="Helical" evidence="8">
    <location>
        <begin position="263"/>
        <end position="289"/>
    </location>
</feature>
<dbReference type="PANTHER" id="PTHR43357">
    <property type="entry name" value="INNER MEMBRANE ABC TRANSPORTER PERMEASE PROTEIN YDCV"/>
    <property type="match status" value="1"/>
</dbReference>
<keyword evidence="6 8" id="KW-1133">Transmembrane helix</keyword>
<feature type="transmembrane region" description="Helical" evidence="8">
    <location>
        <begin position="117"/>
        <end position="138"/>
    </location>
</feature>
<feature type="domain" description="ABC transmembrane type-1" evidence="9">
    <location>
        <begin position="305"/>
        <end position="495"/>
    </location>
</feature>
<comment type="similarity">
    <text evidence="8">Belongs to the binding-protein-dependent transport system permease family.</text>
</comment>
<organism evidence="10 11">
    <name type="scientific">Leifsonella bigeumensis</name>
    <dbReference type="NCBI Taxonomy" id="433643"/>
    <lineage>
        <taxon>Bacteria</taxon>
        <taxon>Bacillati</taxon>
        <taxon>Actinomycetota</taxon>
        <taxon>Actinomycetes</taxon>
        <taxon>Micrococcales</taxon>
        <taxon>Microbacteriaceae</taxon>
        <taxon>Leifsonella</taxon>
    </lineage>
</organism>
<feature type="transmembrane region" description="Helical" evidence="8">
    <location>
        <begin position="50"/>
        <end position="73"/>
    </location>
</feature>
<feature type="transmembrane region" description="Helical" evidence="8">
    <location>
        <begin position="213"/>
        <end position="232"/>
    </location>
</feature>
<dbReference type="InterPro" id="IPR000515">
    <property type="entry name" value="MetI-like"/>
</dbReference>
<proteinExistence type="inferred from homology"/>
<feature type="transmembrane region" description="Helical" evidence="8">
    <location>
        <begin position="170"/>
        <end position="193"/>
    </location>
</feature>
<evidence type="ECO:0000256" key="2">
    <source>
        <dbReference type="ARBA" id="ARBA00022448"/>
    </source>
</evidence>
<evidence type="ECO:0000256" key="6">
    <source>
        <dbReference type="ARBA" id="ARBA00022989"/>
    </source>
</evidence>
<dbReference type="SUPFAM" id="SSF161098">
    <property type="entry name" value="MetI-like"/>
    <property type="match status" value="2"/>
</dbReference>
<keyword evidence="7 8" id="KW-0472">Membrane</keyword>
<dbReference type="PROSITE" id="PS50928">
    <property type="entry name" value="ABC_TM1"/>
    <property type="match status" value="2"/>
</dbReference>
<accession>A0ABP7FQ66</accession>
<feature type="transmembrane region" description="Helical" evidence="8">
    <location>
        <begin position="7"/>
        <end position="30"/>
    </location>
</feature>
<evidence type="ECO:0000256" key="5">
    <source>
        <dbReference type="ARBA" id="ARBA00022692"/>
    </source>
</evidence>
<keyword evidence="5 8" id="KW-0812">Transmembrane</keyword>
<feature type="transmembrane region" description="Helical" evidence="8">
    <location>
        <begin position="474"/>
        <end position="496"/>
    </location>
</feature>
<feature type="transmembrane region" description="Helical" evidence="8">
    <location>
        <begin position="371"/>
        <end position="392"/>
    </location>
</feature>
<feature type="transmembrane region" description="Helical" evidence="8">
    <location>
        <begin position="343"/>
        <end position="365"/>
    </location>
</feature>